<accession>A0A381T683</accession>
<dbReference type="InterPro" id="IPR001100">
    <property type="entry name" value="Pyr_nuc-diS_OxRdtase"/>
</dbReference>
<dbReference type="InterPro" id="IPR012999">
    <property type="entry name" value="Pyr_OxRdtase_I_AS"/>
</dbReference>
<sequence>MKYNVVVLGGGPGGYVAAIRAAQVGNKVAIVEANHLGGICLNWGCIPTKALLKNAEVFDLVKNAKKYGIEVGEVTVNWGKMIKRSRDVAKRLSKGIEFLMKKNKIDYIPAFGKLLDGTTIETTDADGKKTQLKAEKIIIATGARAKYFPGMEPDGKQIITYKEAMIPENQPKSLVIIGAGAIGVEFAHFYQTFGTEVTIIEALPNILPVEDEDISIELEKLFKKRKMNIFTNTMVEKIEKNKSKVKVHLKSGEIIEADKALIAVGVQGNIENLGLEDCNITVEEGWIKVNEYMETSLSNVYAIGDVAGPPWLAHVASAEGITAVEHLAGLNPDPMKYDNIPGCTYCHPEVASVGLTEKAAKEKGYEVKIGNFPFRGLGKSMAVGDTDGFVKVVYDAKYGEMLGCHILGAEATNLITEAVIARNLETTHHEVLKTIHPHPTLSEAIMEATADALG</sequence>
<dbReference type="EMBL" id="UINC01004088">
    <property type="protein sequence ID" value="SVA11685.1"/>
    <property type="molecule type" value="Genomic_DNA"/>
</dbReference>
<dbReference type="InterPro" id="IPR050151">
    <property type="entry name" value="Class-I_Pyr_Nuc-Dis_Oxidored"/>
</dbReference>
<feature type="non-terminal residue" evidence="13">
    <location>
        <position position="454"/>
    </location>
</feature>
<dbReference type="FunFam" id="3.30.390.30:FF:000001">
    <property type="entry name" value="Dihydrolipoyl dehydrogenase"/>
    <property type="match status" value="1"/>
</dbReference>
<dbReference type="PIRSF" id="PIRSF000350">
    <property type="entry name" value="Mercury_reductase_MerA"/>
    <property type="match status" value="1"/>
</dbReference>
<dbReference type="PANTHER" id="PTHR22912">
    <property type="entry name" value="DISULFIDE OXIDOREDUCTASE"/>
    <property type="match status" value="1"/>
</dbReference>
<evidence type="ECO:0000256" key="2">
    <source>
        <dbReference type="ARBA" id="ARBA00004496"/>
    </source>
</evidence>
<dbReference type="PANTHER" id="PTHR22912:SF217">
    <property type="entry name" value="DIHYDROLIPOYL DEHYDROGENASE"/>
    <property type="match status" value="1"/>
</dbReference>
<gene>
    <name evidence="13" type="ORF">METZ01_LOCUS64539</name>
</gene>
<dbReference type="PROSITE" id="PS00076">
    <property type="entry name" value="PYRIDINE_REDOX_1"/>
    <property type="match status" value="1"/>
</dbReference>
<dbReference type="NCBIfam" id="TIGR01350">
    <property type="entry name" value="lipoamide_DH"/>
    <property type="match status" value="1"/>
</dbReference>
<dbReference type="SUPFAM" id="SSF55424">
    <property type="entry name" value="FAD/NAD-linked reductases, dimerisation (C-terminal) domain"/>
    <property type="match status" value="1"/>
</dbReference>
<keyword evidence="6" id="KW-0274">FAD</keyword>
<evidence type="ECO:0000313" key="13">
    <source>
        <dbReference type="EMBL" id="SVA11685.1"/>
    </source>
</evidence>
<organism evidence="13">
    <name type="scientific">marine metagenome</name>
    <dbReference type="NCBI Taxonomy" id="408172"/>
    <lineage>
        <taxon>unclassified sequences</taxon>
        <taxon>metagenomes</taxon>
        <taxon>ecological metagenomes</taxon>
    </lineage>
</organism>
<dbReference type="InterPro" id="IPR023753">
    <property type="entry name" value="FAD/NAD-binding_dom"/>
</dbReference>
<evidence type="ECO:0000256" key="8">
    <source>
        <dbReference type="ARBA" id="ARBA00023027"/>
    </source>
</evidence>
<comment type="similarity">
    <text evidence="3">Belongs to the class-I pyridine nucleotide-disulfide oxidoreductase family.</text>
</comment>
<dbReference type="Pfam" id="PF02852">
    <property type="entry name" value="Pyr_redox_dim"/>
    <property type="match status" value="1"/>
</dbReference>
<dbReference type="InterPro" id="IPR016156">
    <property type="entry name" value="FAD/NAD-linked_Rdtase_dimer_sf"/>
</dbReference>
<comment type="subcellular location">
    <subcellularLocation>
        <location evidence="2">Cytoplasm</location>
    </subcellularLocation>
</comment>
<dbReference type="Pfam" id="PF07992">
    <property type="entry name" value="Pyr_redox_2"/>
    <property type="match status" value="1"/>
</dbReference>
<keyword evidence="4" id="KW-0963">Cytoplasm</keyword>
<dbReference type="PRINTS" id="PR00368">
    <property type="entry name" value="FADPNR"/>
</dbReference>
<name>A0A381T683_9ZZZZ</name>
<keyword evidence="5" id="KW-0285">Flavoprotein</keyword>
<proteinExistence type="inferred from homology"/>
<keyword evidence="8" id="KW-0520">NAD</keyword>
<evidence type="ECO:0000256" key="9">
    <source>
        <dbReference type="ARBA" id="ARBA00023157"/>
    </source>
</evidence>
<dbReference type="GO" id="GO:0050660">
    <property type="term" value="F:flavin adenine dinucleotide binding"/>
    <property type="evidence" value="ECO:0007669"/>
    <property type="project" value="InterPro"/>
</dbReference>
<keyword evidence="10" id="KW-0676">Redox-active center</keyword>
<dbReference type="GO" id="GO:0005737">
    <property type="term" value="C:cytoplasm"/>
    <property type="evidence" value="ECO:0007669"/>
    <property type="project" value="UniProtKB-SubCell"/>
</dbReference>
<feature type="domain" description="FAD/NAD(P)-binding" evidence="12">
    <location>
        <begin position="3"/>
        <end position="320"/>
    </location>
</feature>
<dbReference type="PRINTS" id="PR00411">
    <property type="entry name" value="PNDRDTASEI"/>
</dbReference>
<dbReference type="GO" id="GO:0006103">
    <property type="term" value="P:2-oxoglutarate metabolic process"/>
    <property type="evidence" value="ECO:0007669"/>
    <property type="project" value="TreeGrafter"/>
</dbReference>
<protein>
    <recommendedName>
        <fullName evidence="14">Dihydrolipoyl dehydrogenase</fullName>
    </recommendedName>
</protein>
<feature type="domain" description="Pyridine nucleotide-disulphide oxidoreductase dimerisation" evidence="11">
    <location>
        <begin position="340"/>
        <end position="448"/>
    </location>
</feature>
<dbReference type="InterPro" id="IPR004099">
    <property type="entry name" value="Pyr_nucl-diS_OxRdtase_dimer"/>
</dbReference>
<evidence type="ECO:0000259" key="12">
    <source>
        <dbReference type="Pfam" id="PF07992"/>
    </source>
</evidence>
<evidence type="ECO:0000256" key="5">
    <source>
        <dbReference type="ARBA" id="ARBA00022630"/>
    </source>
</evidence>
<evidence type="ECO:0008006" key="14">
    <source>
        <dbReference type="Google" id="ProtNLM"/>
    </source>
</evidence>
<dbReference type="Gene3D" id="3.50.50.60">
    <property type="entry name" value="FAD/NAD(P)-binding domain"/>
    <property type="match status" value="2"/>
</dbReference>
<dbReference type="GO" id="GO:0004148">
    <property type="term" value="F:dihydrolipoyl dehydrogenase (NADH) activity"/>
    <property type="evidence" value="ECO:0007669"/>
    <property type="project" value="InterPro"/>
</dbReference>
<keyword evidence="9" id="KW-1015">Disulfide bond</keyword>
<reference evidence="13" key="1">
    <citation type="submission" date="2018-05" db="EMBL/GenBank/DDBJ databases">
        <authorList>
            <person name="Lanie J.A."/>
            <person name="Ng W.-L."/>
            <person name="Kazmierczak K.M."/>
            <person name="Andrzejewski T.M."/>
            <person name="Davidsen T.M."/>
            <person name="Wayne K.J."/>
            <person name="Tettelin H."/>
            <person name="Glass J.I."/>
            <person name="Rusch D."/>
            <person name="Podicherti R."/>
            <person name="Tsui H.-C.T."/>
            <person name="Winkler M.E."/>
        </authorList>
    </citation>
    <scope>NUCLEOTIDE SEQUENCE</scope>
</reference>
<evidence type="ECO:0000256" key="4">
    <source>
        <dbReference type="ARBA" id="ARBA00022490"/>
    </source>
</evidence>
<evidence type="ECO:0000256" key="3">
    <source>
        <dbReference type="ARBA" id="ARBA00007532"/>
    </source>
</evidence>
<evidence type="ECO:0000259" key="11">
    <source>
        <dbReference type="Pfam" id="PF02852"/>
    </source>
</evidence>
<keyword evidence="7" id="KW-0560">Oxidoreductase</keyword>
<evidence type="ECO:0000256" key="7">
    <source>
        <dbReference type="ARBA" id="ARBA00023002"/>
    </source>
</evidence>
<dbReference type="InterPro" id="IPR036188">
    <property type="entry name" value="FAD/NAD-bd_sf"/>
</dbReference>
<dbReference type="SUPFAM" id="SSF51905">
    <property type="entry name" value="FAD/NAD(P)-binding domain"/>
    <property type="match status" value="1"/>
</dbReference>
<dbReference type="Gene3D" id="3.30.390.30">
    <property type="match status" value="1"/>
</dbReference>
<evidence type="ECO:0000256" key="6">
    <source>
        <dbReference type="ARBA" id="ARBA00022827"/>
    </source>
</evidence>
<dbReference type="InterPro" id="IPR006258">
    <property type="entry name" value="Lipoamide_DH"/>
</dbReference>
<evidence type="ECO:0000256" key="1">
    <source>
        <dbReference type="ARBA" id="ARBA00001974"/>
    </source>
</evidence>
<dbReference type="AlphaFoldDB" id="A0A381T683"/>
<evidence type="ECO:0000256" key="10">
    <source>
        <dbReference type="ARBA" id="ARBA00023284"/>
    </source>
</evidence>
<comment type="cofactor">
    <cofactor evidence="1">
        <name>FAD</name>
        <dbReference type="ChEBI" id="CHEBI:57692"/>
    </cofactor>
</comment>